<protein>
    <submittedName>
        <fullName evidence="2">Acetyl-CoA hydrolase</fullName>
    </submittedName>
</protein>
<dbReference type="InterPro" id="IPR037171">
    <property type="entry name" value="NagB/RpiA_transferase-like"/>
</dbReference>
<dbReference type="Pfam" id="PF13336">
    <property type="entry name" value="AcetylCoA_hyd_C"/>
    <property type="match status" value="1"/>
</dbReference>
<dbReference type="Gene3D" id="3.30.750.70">
    <property type="entry name" value="4-hydroxybutyrate coenzyme like domains"/>
    <property type="match status" value="1"/>
</dbReference>
<keyword evidence="3" id="KW-1185">Reference proteome</keyword>
<dbReference type="PANTHER" id="PTHR21432:SF20">
    <property type="entry name" value="ACETYL-COA HYDROLASE"/>
    <property type="match status" value="1"/>
</dbReference>
<dbReference type="AlphaFoldDB" id="A0A4D7BIM1"/>
<reference evidence="2 3" key="1">
    <citation type="submission" date="2019-04" db="EMBL/GenBank/DDBJ databases">
        <title>Phreatobacter aquaticus sp. nov.</title>
        <authorList>
            <person name="Choi A."/>
        </authorList>
    </citation>
    <scope>NUCLEOTIDE SEQUENCE [LARGE SCALE GENOMIC DNA]</scope>
    <source>
        <strain evidence="2 3">KCTC 52518</strain>
    </source>
</reference>
<dbReference type="KEGG" id="pstg:E8M01_27425"/>
<dbReference type="InterPro" id="IPR038460">
    <property type="entry name" value="AcetylCoA_hyd_C_sf"/>
</dbReference>
<dbReference type="InterPro" id="IPR046433">
    <property type="entry name" value="ActCoA_hydro"/>
</dbReference>
<name>A0A4D7BIM1_9HYPH</name>
<proteinExistence type="predicted"/>
<evidence type="ECO:0000259" key="1">
    <source>
        <dbReference type="Pfam" id="PF13336"/>
    </source>
</evidence>
<dbReference type="PANTHER" id="PTHR21432">
    <property type="entry name" value="ACETYL-COA HYDROLASE-RELATED"/>
    <property type="match status" value="1"/>
</dbReference>
<organism evidence="2 3">
    <name type="scientific">Phreatobacter stygius</name>
    <dbReference type="NCBI Taxonomy" id="1940610"/>
    <lineage>
        <taxon>Bacteria</taxon>
        <taxon>Pseudomonadati</taxon>
        <taxon>Pseudomonadota</taxon>
        <taxon>Alphaproteobacteria</taxon>
        <taxon>Hyphomicrobiales</taxon>
        <taxon>Phreatobacteraceae</taxon>
        <taxon>Phreatobacter</taxon>
    </lineage>
</organism>
<accession>A0A4D7BIM1</accession>
<dbReference type="SUPFAM" id="SSF100950">
    <property type="entry name" value="NagB/RpiA/CoA transferase-like"/>
    <property type="match status" value="1"/>
</dbReference>
<dbReference type="GO" id="GO:0006083">
    <property type="term" value="P:acetate metabolic process"/>
    <property type="evidence" value="ECO:0007669"/>
    <property type="project" value="InterPro"/>
</dbReference>
<gene>
    <name evidence="2" type="ORF">E8M01_27425</name>
</gene>
<evidence type="ECO:0000313" key="3">
    <source>
        <dbReference type="Proteomes" id="UP000298781"/>
    </source>
</evidence>
<dbReference type="OrthoDB" id="9801795at2"/>
<dbReference type="InterPro" id="IPR026888">
    <property type="entry name" value="AcetylCoA_hyd_C"/>
</dbReference>
<dbReference type="RefSeq" id="WP_136963056.1">
    <property type="nucleotide sequence ID" value="NZ_CP039690.1"/>
</dbReference>
<dbReference type="GO" id="GO:0016787">
    <property type="term" value="F:hydrolase activity"/>
    <property type="evidence" value="ECO:0007669"/>
    <property type="project" value="UniProtKB-KW"/>
</dbReference>
<dbReference type="Gene3D" id="3.40.1080.20">
    <property type="entry name" value="Acetyl-CoA hydrolase/transferase C-terminal domain"/>
    <property type="match status" value="1"/>
</dbReference>
<dbReference type="EMBL" id="CP039690">
    <property type="protein sequence ID" value="QCI67627.1"/>
    <property type="molecule type" value="Genomic_DNA"/>
</dbReference>
<feature type="domain" description="Acetyl-CoA hydrolase/transferase C-terminal" evidence="1">
    <location>
        <begin position="339"/>
        <end position="502"/>
    </location>
</feature>
<dbReference type="GO" id="GO:0008775">
    <property type="term" value="F:acetate CoA-transferase activity"/>
    <property type="evidence" value="ECO:0007669"/>
    <property type="project" value="InterPro"/>
</dbReference>
<evidence type="ECO:0000313" key="2">
    <source>
        <dbReference type="EMBL" id="QCI67627.1"/>
    </source>
</evidence>
<keyword evidence="2" id="KW-0378">Hydrolase</keyword>
<sequence>MSGPAVHSDAAAIADRIIDELDGRIVLGLPLGLGKSVRIADALFARAAADRAIRLDIFTALTLEPPRWSSDMERRFVEPLNQRLFAGYQVPAYARALRDGTLPDNVTVSEFFLQAGRWLEVPAMQQAYISANYTHAARYIFDRGLNVIAQLVARRGEGEAARYSLSCNSDTTLDLLPRLKASGRKFLLVGEVNSALPFMAGEAALPASAFKLVLETPGAEPRLFAPPKEPVSDADHAIGIHAASLVKDGGTLQIGIGSLGDAVTAALIMRHRDPELFAETLRGLDGRDTIGERETGRFDLGLYATSEMFVDGFAELYRERILKRRAADGALLHAGFFVGSEDFYRFLRDLPDAERDLFQMRPISFVNEIFGDEAAKRRDRVDARFVNSAMMVTLLGDVVSDGLGGGRVVSGVGGQYNFVAQAFALDGARSIITLNAWRRFHGERHSRLLWNSDHTTIPRHLRDIVITEYGVADLRGRSDRDCIVAMLAIADQKFQGELAAQARKSRKLEAGFRLPDAHRDNTRERIAGALRAAKARGFCQPFPFGTAFTDEERKLLPALALLRDRMAGSWSQAWVLLASLMAGGAPDRHGPELRRMALDVPKTMSERLYRRVLTWALDQQAG</sequence>
<dbReference type="Proteomes" id="UP000298781">
    <property type="component" value="Chromosome"/>
</dbReference>